<evidence type="ECO:0000256" key="1">
    <source>
        <dbReference type="SAM" id="MobiDB-lite"/>
    </source>
</evidence>
<evidence type="ECO:0000313" key="4">
    <source>
        <dbReference type="Proteomes" id="UP000309061"/>
    </source>
</evidence>
<proteinExistence type="predicted"/>
<dbReference type="Proteomes" id="UP000309061">
    <property type="component" value="Chromosome"/>
</dbReference>
<dbReference type="OrthoDB" id="9814088at2"/>
<keyword evidence="4" id="KW-1185">Reference proteome</keyword>
<evidence type="ECO:0000259" key="2">
    <source>
        <dbReference type="Pfam" id="PF18823"/>
    </source>
</evidence>
<name>A0A6B8KHZ6_9HYPH</name>
<feature type="region of interest" description="Disordered" evidence="1">
    <location>
        <begin position="705"/>
        <end position="791"/>
    </location>
</feature>
<feature type="compositionally biased region" description="Polar residues" evidence="1">
    <location>
        <begin position="382"/>
        <end position="399"/>
    </location>
</feature>
<dbReference type="Pfam" id="PF18823">
    <property type="entry name" value="InPase"/>
    <property type="match status" value="1"/>
</dbReference>
<protein>
    <submittedName>
        <fullName evidence="3">PLxRFG domain-containing protein</fullName>
    </submittedName>
</protein>
<feature type="region of interest" description="Disordered" evidence="1">
    <location>
        <begin position="308"/>
        <end position="606"/>
    </location>
</feature>
<dbReference type="NCBIfam" id="NF032893">
    <property type="entry name" value="tail-700"/>
    <property type="match status" value="1"/>
</dbReference>
<gene>
    <name evidence="3" type="ORF">H2LOC_010740</name>
</gene>
<feature type="domain" description="Inorganic pyrophosphatase" evidence="2">
    <location>
        <begin position="844"/>
        <end position="979"/>
    </location>
</feature>
<feature type="compositionally biased region" description="Basic and acidic residues" evidence="1">
    <location>
        <begin position="740"/>
        <end position="774"/>
    </location>
</feature>
<dbReference type="RefSeq" id="WP_136496389.1">
    <property type="nucleotide sequence ID" value="NZ_CP046052.1"/>
</dbReference>
<accession>A0A6B8KHZ6</accession>
<feature type="compositionally biased region" description="Basic and acidic residues" evidence="1">
    <location>
        <begin position="718"/>
        <end position="733"/>
    </location>
</feature>
<feature type="compositionally biased region" description="Polar residues" evidence="1">
    <location>
        <begin position="409"/>
        <end position="420"/>
    </location>
</feature>
<feature type="region of interest" description="Disordered" evidence="1">
    <location>
        <begin position="634"/>
        <end position="654"/>
    </location>
</feature>
<evidence type="ECO:0000313" key="3">
    <source>
        <dbReference type="EMBL" id="QGM46133.1"/>
    </source>
</evidence>
<feature type="compositionally biased region" description="Basic and acidic residues" evidence="1">
    <location>
        <begin position="540"/>
        <end position="556"/>
    </location>
</feature>
<dbReference type="EMBL" id="CP046052">
    <property type="protein sequence ID" value="QGM46133.1"/>
    <property type="molecule type" value="Genomic_DNA"/>
</dbReference>
<feature type="compositionally biased region" description="Low complexity" evidence="1">
    <location>
        <begin position="337"/>
        <end position="354"/>
    </location>
</feature>
<feature type="region of interest" description="Disordered" evidence="1">
    <location>
        <begin position="868"/>
        <end position="889"/>
    </location>
</feature>
<organism evidence="3 4">
    <name type="scientific">Methylocystis heyeri</name>
    <dbReference type="NCBI Taxonomy" id="391905"/>
    <lineage>
        <taxon>Bacteria</taxon>
        <taxon>Pseudomonadati</taxon>
        <taxon>Pseudomonadota</taxon>
        <taxon>Alphaproteobacteria</taxon>
        <taxon>Hyphomicrobiales</taxon>
        <taxon>Methylocystaceae</taxon>
        <taxon>Methylocystis</taxon>
    </lineage>
</organism>
<feature type="compositionally biased region" description="Polar residues" evidence="1">
    <location>
        <begin position="562"/>
        <end position="571"/>
    </location>
</feature>
<dbReference type="KEGG" id="mhey:H2LOC_010740"/>
<reference evidence="3 4" key="1">
    <citation type="submission" date="2019-11" db="EMBL/GenBank/DDBJ databases">
        <title>The genome sequence of Methylocystis heyeri.</title>
        <authorList>
            <person name="Oshkin I.Y."/>
            <person name="Miroshnikov K."/>
            <person name="Dedysh S.N."/>
        </authorList>
    </citation>
    <scope>NUCLEOTIDE SEQUENCE [LARGE SCALE GENOMIC DNA]</scope>
    <source>
        <strain evidence="3 4">H2</strain>
    </source>
</reference>
<feature type="compositionally biased region" description="Basic and acidic residues" evidence="1">
    <location>
        <begin position="510"/>
        <end position="533"/>
    </location>
</feature>
<dbReference type="InterPro" id="IPR041595">
    <property type="entry name" value="Inorganic_Pase"/>
</dbReference>
<sequence>MADDKNTDFDPRWMAPSLLTTPEKTETGASLLDIPKAVGVGAGELAQQAISTGRYGLAKAGFNNAAEAARGVGELAGAGTEALRGSITPGGRRAMDAQLIPDADHASVFESPVSTMAMKAAGAAAPVAASMALPEARAAQAIGGAALQTGQNIDSTYRAADAATQNSDQSQQVVDQALTPKSLAAGAAAGALAGGVLGPMFHGSGGANGVADTAKRVGTGALEGGAAMGVAGAQGDVSQQNVEQAIDPSLPYNLKRTLKAGVNAGFEGAALGGAAAGVTGNSGRSATKYDKGATPDAVAGATPAQAKPLMLPSPLSPDVAQEAALASGRDAPSVINQGAGQQPLGLPGPAPKQAIPLPEGFAGRMDRPPDYNDPTILDAMAQRQNGEQAPTPNPASSDQPLPPDMAQRFQRSNIENTQRPPLQALPAPEAKRSVPFPDNYTGSTERAPEYNDPAILDTLKQNQRPPLEPLPEPGNEAPAGVSSDTPLPAGVNPDVMATIQKAAKPGVGSKGEEAIAKSKSRKEPTPEPVKEATTEASQEPVRESRVLRDVSDEAVARDQSIQEENNATVRENLQGMEPKPEAGSGAGHRTKAEKEARANNNAVADKVVEKFKPKENETAGQRKDRAAQMVKTALEEGWKKPGTVKDTNLADHGHSPASMLLTEAQRLISKSKNASDTHFDMSERLLRAGTPEDIKSYLDMRRQQGQDVMAARNGVKTQAEREASLGHSEEVADRPQTTESEFHETPEPETVSERRAAEAQHEAEAKAQREKTAQDRAALPPTEGGIAGESKAGTFKVETVKRRSVTPPGKAKVLDAIKAKTEPKLEGKEGVARARLDVNTNPTEAQKRAGNYAKGHVKFEEHPVAIENPKGSERSGVDTNGEPWSHTMPTDYGYIKGTKGHDKDAVDAFIGPHGETGKAYVINQRDLSTGALDEHKVVFGTRSVAEAKALYDKSFGDGTGRARRHSIAEVTPDQLKHWLRHGDMNKPYAPHGSIWSAAGTHTFVPTHSTTLREMLPKLALQRRKDGSIQSYIARQLRHIVGDTPVHIVDESAISAMRYDTVGHYDPMHGHIVVRATGDAAKLTHRVLHEAVHAATWLKIYKSKRLQDTLRSIMDDIREETPNHYGMTNPHEFIAEAFGNEEFQNMLAASPISDALAAKLGLGADAKRTMWQAVTDFVRRIVGLQPHVHTALDAIMRVSERMKQGDFDAEHPHVESLRDRFVAHLKDVEEVRDTAHAQRTARQVVDDLVNRIDAAGRGKDLSHFMKTQAAQLMTGRQLYQMTRHKTGEVFSRAHEALNDAAARMDTRMKHLFAPAYDMARDVAAMSKKYMGEDWQNYLDLTDRAQRYNVHPDVGLGDAKNRHLDLSRENTKKGDEAAGAFINWQGRSKHAELAAQYKALPEELQKFWNRTQDFYAEQAKGAKDATLSKMLNGTDLPPEVKASAKAGKVMLDDTNEKYHGVLKATNNVHTAFKQTGPYAPSYRRGDWITHGELKYAKPTDGKLIDKHTYEFDTREAAHKYATSLDLPTSHKTAYYDSLTGERSTYEGAISREGEPIGKYHVKVNPRVFEAHETQRAAGAHRQEMLDSGKFADVQEVQKRNDTVDAGLEISTPQMQALIDNVRNYGSLGDNDRAEISKAISEAAVTMYPGNRFAKRMLGKGHTLGRDEDMARDFLDYGRSLSSYRAKGEFAPEINQHLETMRKDIDASRYHDSVTDKQEVFKSIKERLGHIDTGALGGDLNPIVRDAMLLTGLKRMASIGHVLIHMAHPFQMSLPVLASRHGMRAAGEIGRVYKDVSALDILKEGGAGFKRLISDPNARATNFLTTVRERLSNQKDGRDLNRMLDALVESGHIHPDNMFDFTKSTPEGNAAQRALYRVDNAFREISGAAEMVNRMVDAIAAYRLERSAGHSHAEAVKYAQDTVASTQGLYSAANRIPLAKSQLGRMAFQFKGYAQNVMALLAESMNTALHDVDPATRKEAWKRLAYVTATSGVLGGVVGLPLAMDMAKVALIMANAVGVTNYTYGTFEDDLQQKIASMVGGEGANVIMHGAGEAVGLNVGHRLGAGGLLFGEPSGYGAGDLMQYFAGNIFGAPTQAMFETAEGAKNVMEGKIYDGLAKISPIKQVEDTFKAIGLYAEGKQTKRGNQVAPPASLPAATLQAIGLQPSSIANAQAATAHMRERQLRDSKRRQELIERLAHPKGDLARTIQERVEWNRLHPDNRITDAHVANARKTKETTLGQQVNKRNKSEIETYKRAYGITP</sequence>